<reference evidence="8 9" key="1">
    <citation type="journal article" date="2018" name="Mol. Ecol.">
        <title>The obligate alkalophilic soda-lake fungus Sodiomyces alkalinus has shifted to a protein diet.</title>
        <authorList>
            <person name="Grum-Grzhimaylo A.A."/>
            <person name="Falkoski D.L."/>
            <person name="van den Heuvel J."/>
            <person name="Valero-Jimenez C.A."/>
            <person name="Min B."/>
            <person name="Choi I.G."/>
            <person name="Lipzen A."/>
            <person name="Daum C.G."/>
            <person name="Aanen D.K."/>
            <person name="Tsang A."/>
            <person name="Henrissat B."/>
            <person name="Bilanenko E.N."/>
            <person name="de Vries R.P."/>
            <person name="van Kan J.A.L."/>
            <person name="Grigoriev I.V."/>
            <person name="Debets A.J.M."/>
        </authorList>
    </citation>
    <scope>NUCLEOTIDE SEQUENCE [LARGE SCALE GENOMIC DNA]</scope>
    <source>
        <strain evidence="8 9">F11</strain>
    </source>
</reference>
<proteinExistence type="inferred from homology"/>
<comment type="subcellular location">
    <subcellularLocation>
        <location evidence="1">Membrane</location>
        <topology evidence="1">Multi-pass membrane protein</topology>
    </subcellularLocation>
    <subcellularLocation>
        <location evidence="6">Mitochondrion inner membrane</location>
        <topology evidence="6">Multi-pass membrane protein</topology>
    </subcellularLocation>
</comment>
<dbReference type="GO" id="GO:0003954">
    <property type="term" value="F:NADH dehydrogenase activity"/>
    <property type="evidence" value="ECO:0007669"/>
    <property type="project" value="TreeGrafter"/>
</dbReference>
<evidence type="ECO:0000256" key="2">
    <source>
        <dbReference type="ARBA" id="ARBA00010535"/>
    </source>
</evidence>
<dbReference type="AlphaFoldDB" id="A0A3N2PU03"/>
<evidence type="ECO:0000313" key="9">
    <source>
        <dbReference type="Proteomes" id="UP000272025"/>
    </source>
</evidence>
<dbReference type="InterPro" id="IPR001694">
    <property type="entry name" value="NADH_UbQ_OxRdtase_su1/FPO"/>
</dbReference>
<feature type="transmembrane region" description="Helical" evidence="7">
    <location>
        <begin position="38"/>
        <end position="58"/>
    </location>
</feature>
<keyword evidence="6" id="KW-0520">NAD</keyword>
<dbReference type="PANTHER" id="PTHR11432">
    <property type="entry name" value="NADH DEHYDROGENASE SUBUNIT 1"/>
    <property type="match status" value="1"/>
</dbReference>
<sequence>MYYTSTLTSILEVIFLILPALLAVAFVTVAERKTMAKYVAPTQANTILFFLGYGLIPYGPGLVLNDMELGILYMLAVSALATYGSLRSTAQLISYELVLSSAILLIIMITTQKAVWLLLPIFPVFLIFFIGSAESELVSGFMTEHAAVIFVFFFLAEYGNSGLLSGIVIGLKSSIFVFIFI</sequence>
<accession>A0A3N2PU03</accession>
<feature type="transmembrane region" description="Helical" evidence="7">
    <location>
        <begin position="115"/>
        <end position="131"/>
    </location>
</feature>
<keyword evidence="3 6" id="KW-0812">Transmembrane</keyword>
<gene>
    <name evidence="8" type="ORF">SODALDRAFT_340253</name>
</gene>
<keyword evidence="4 7" id="KW-1133">Transmembrane helix</keyword>
<organism evidence="8 9">
    <name type="scientific">Sodiomyces alkalinus (strain CBS 110278 / VKM F-3762 / F11)</name>
    <name type="common">Alkaliphilic filamentous fungus</name>
    <dbReference type="NCBI Taxonomy" id="1314773"/>
    <lineage>
        <taxon>Eukaryota</taxon>
        <taxon>Fungi</taxon>
        <taxon>Dikarya</taxon>
        <taxon>Ascomycota</taxon>
        <taxon>Pezizomycotina</taxon>
        <taxon>Sordariomycetes</taxon>
        <taxon>Hypocreomycetidae</taxon>
        <taxon>Glomerellales</taxon>
        <taxon>Plectosphaerellaceae</taxon>
        <taxon>Sodiomyces</taxon>
    </lineage>
</organism>
<dbReference type="GO" id="GO:0005743">
    <property type="term" value="C:mitochondrial inner membrane"/>
    <property type="evidence" value="ECO:0007669"/>
    <property type="project" value="UniProtKB-SubCell"/>
</dbReference>
<dbReference type="EMBL" id="ML119056">
    <property type="protein sequence ID" value="ROT37934.1"/>
    <property type="molecule type" value="Genomic_DNA"/>
</dbReference>
<feature type="transmembrane region" description="Helical" evidence="7">
    <location>
        <begin position="93"/>
        <end position="109"/>
    </location>
</feature>
<dbReference type="STRING" id="1314773.A0A3N2PU03"/>
<dbReference type="OrthoDB" id="5203521at2759"/>
<dbReference type="Pfam" id="PF00146">
    <property type="entry name" value="NADHdh"/>
    <property type="match status" value="1"/>
</dbReference>
<dbReference type="RefSeq" id="XP_028465740.1">
    <property type="nucleotide sequence ID" value="XM_028612932.1"/>
</dbReference>
<protein>
    <submittedName>
        <fullName evidence="8">Uncharacterized protein</fullName>
    </submittedName>
</protein>
<evidence type="ECO:0000256" key="7">
    <source>
        <dbReference type="SAM" id="Phobius"/>
    </source>
</evidence>
<dbReference type="GeneID" id="39581410"/>
<feature type="transmembrane region" description="Helical" evidence="7">
    <location>
        <begin position="6"/>
        <end position="26"/>
    </location>
</feature>
<name>A0A3N2PU03_SODAK</name>
<keyword evidence="9" id="KW-1185">Reference proteome</keyword>
<evidence type="ECO:0000256" key="5">
    <source>
        <dbReference type="ARBA" id="ARBA00023136"/>
    </source>
</evidence>
<evidence type="ECO:0000256" key="6">
    <source>
        <dbReference type="RuleBase" id="RU000471"/>
    </source>
</evidence>
<dbReference type="GO" id="GO:0009060">
    <property type="term" value="P:aerobic respiration"/>
    <property type="evidence" value="ECO:0007669"/>
    <property type="project" value="TreeGrafter"/>
</dbReference>
<dbReference type="PANTHER" id="PTHR11432:SF3">
    <property type="entry name" value="NADH-UBIQUINONE OXIDOREDUCTASE CHAIN 1"/>
    <property type="match status" value="1"/>
</dbReference>
<evidence type="ECO:0000313" key="8">
    <source>
        <dbReference type="EMBL" id="ROT37934.1"/>
    </source>
</evidence>
<dbReference type="Proteomes" id="UP000272025">
    <property type="component" value="Unassembled WGS sequence"/>
</dbReference>
<evidence type="ECO:0000256" key="1">
    <source>
        <dbReference type="ARBA" id="ARBA00004141"/>
    </source>
</evidence>
<comment type="similarity">
    <text evidence="2 6">Belongs to the complex I subunit 1 family.</text>
</comment>
<feature type="transmembrane region" description="Helical" evidence="7">
    <location>
        <begin position="70"/>
        <end position="86"/>
    </location>
</feature>
<keyword evidence="5 7" id="KW-0472">Membrane</keyword>
<evidence type="ECO:0000256" key="3">
    <source>
        <dbReference type="ARBA" id="ARBA00022692"/>
    </source>
</evidence>
<evidence type="ECO:0000256" key="4">
    <source>
        <dbReference type="ARBA" id="ARBA00022989"/>
    </source>
</evidence>